<dbReference type="Pfam" id="PF14329">
    <property type="entry name" value="DUF4386"/>
    <property type="match status" value="1"/>
</dbReference>
<dbReference type="RefSeq" id="WP_229383540.1">
    <property type="nucleotide sequence ID" value="NZ_JAGTTN010000001.1"/>
</dbReference>
<feature type="transmembrane region" description="Helical" evidence="1">
    <location>
        <begin position="84"/>
        <end position="112"/>
    </location>
</feature>
<dbReference type="Proteomes" id="UP001139354">
    <property type="component" value="Unassembled WGS sequence"/>
</dbReference>
<proteinExistence type="predicted"/>
<protein>
    <submittedName>
        <fullName evidence="2">DUF4386 domain-containing protein</fullName>
    </submittedName>
</protein>
<feature type="transmembrane region" description="Helical" evidence="1">
    <location>
        <begin position="124"/>
        <end position="149"/>
    </location>
</feature>
<sequence length="239" mass="24714">MFTPTRTARWTGGAYLGLALAGMLGFLVLRPQLHVPGDSAATLANLVDRGALVQAAIALELLIVVAQALAAVGFYALFRADRPVAAFSVATFGMANAAAVLGSAAMIVAAYGLASSPSPVGDPVMIAALFAVADAFWTVGAVFFGLWLIPMGWFALSTRRFPRVLGWILVIGGAGYVLDAFLSSSAPWLPSVVGDVMVIPATIGELWMIGYLLVCGIRPALAVSPAGAIPEPVAATRDR</sequence>
<evidence type="ECO:0000313" key="2">
    <source>
        <dbReference type="EMBL" id="MCC2031669.1"/>
    </source>
</evidence>
<dbReference type="InterPro" id="IPR025495">
    <property type="entry name" value="DUF4386"/>
</dbReference>
<dbReference type="AlphaFoldDB" id="A0A9X1LTC2"/>
<name>A0A9X1LTC2_9MICO</name>
<organism evidence="2 3">
    <name type="scientific">Microbacterium allomyrinae</name>
    <dbReference type="NCBI Taxonomy" id="2830666"/>
    <lineage>
        <taxon>Bacteria</taxon>
        <taxon>Bacillati</taxon>
        <taxon>Actinomycetota</taxon>
        <taxon>Actinomycetes</taxon>
        <taxon>Micrococcales</taxon>
        <taxon>Microbacteriaceae</taxon>
        <taxon>Microbacterium</taxon>
    </lineage>
</organism>
<gene>
    <name evidence="2" type="ORF">KEC57_05665</name>
</gene>
<evidence type="ECO:0000313" key="3">
    <source>
        <dbReference type="Proteomes" id="UP001139354"/>
    </source>
</evidence>
<feature type="transmembrane region" description="Helical" evidence="1">
    <location>
        <begin position="12"/>
        <end position="31"/>
    </location>
</feature>
<feature type="transmembrane region" description="Helical" evidence="1">
    <location>
        <begin position="188"/>
        <end position="214"/>
    </location>
</feature>
<keyword evidence="3" id="KW-1185">Reference proteome</keyword>
<dbReference type="EMBL" id="JAGTTN010000001">
    <property type="protein sequence ID" value="MCC2031669.1"/>
    <property type="molecule type" value="Genomic_DNA"/>
</dbReference>
<keyword evidence="1" id="KW-0472">Membrane</keyword>
<keyword evidence="1" id="KW-0812">Transmembrane</keyword>
<keyword evidence="1" id="KW-1133">Transmembrane helix</keyword>
<feature type="transmembrane region" description="Helical" evidence="1">
    <location>
        <begin position="161"/>
        <end position="182"/>
    </location>
</feature>
<accession>A0A9X1LTC2</accession>
<feature type="transmembrane region" description="Helical" evidence="1">
    <location>
        <begin position="51"/>
        <end position="77"/>
    </location>
</feature>
<reference evidence="2" key="1">
    <citation type="submission" date="2021-04" db="EMBL/GenBank/DDBJ databases">
        <title>Microbacterium tenobrionis sp. nov. and Microbacterium allomyrinae sp. nov., isolated from larvae of Tenobrio molitor and Allomyrina dichotoma, respectively.</title>
        <authorList>
            <person name="Lee S.D."/>
        </authorList>
    </citation>
    <scope>NUCLEOTIDE SEQUENCE</scope>
    <source>
        <strain evidence="2">BWT-G7</strain>
    </source>
</reference>
<evidence type="ECO:0000256" key="1">
    <source>
        <dbReference type="SAM" id="Phobius"/>
    </source>
</evidence>
<comment type="caution">
    <text evidence="2">The sequence shown here is derived from an EMBL/GenBank/DDBJ whole genome shotgun (WGS) entry which is preliminary data.</text>
</comment>